<keyword evidence="9" id="KW-1185">Reference proteome</keyword>
<dbReference type="Gene3D" id="1.10.10.10">
    <property type="entry name" value="Winged helix-like DNA-binding domain superfamily/Winged helix DNA-binding domain"/>
    <property type="match status" value="1"/>
</dbReference>
<name>A0A8J3MVH0_9CHLR</name>
<dbReference type="NCBIfam" id="TIGR02937">
    <property type="entry name" value="sigma70-ECF"/>
    <property type="match status" value="1"/>
</dbReference>
<dbReference type="Gene3D" id="1.10.601.10">
    <property type="entry name" value="RNA Polymerase Primary Sigma Factor"/>
    <property type="match status" value="1"/>
</dbReference>
<evidence type="ECO:0000313" key="8">
    <source>
        <dbReference type="EMBL" id="GHO46505.1"/>
    </source>
</evidence>
<keyword evidence="6" id="KW-0677">Repeat</keyword>
<dbReference type="Gene3D" id="1.10.1740.10">
    <property type="match status" value="1"/>
</dbReference>
<keyword evidence="4" id="KW-0238">DNA-binding</keyword>
<dbReference type="GO" id="GO:0003677">
    <property type="term" value="F:DNA binding"/>
    <property type="evidence" value="ECO:0007669"/>
    <property type="project" value="UniProtKB-KW"/>
</dbReference>
<gene>
    <name evidence="8" type="ORF">KSX_46680</name>
</gene>
<feature type="domain" description="Clp R" evidence="7">
    <location>
        <begin position="178"/>
        <end position="324"/>
    </location>
</feature>
<reference evidence="8" key="1">
    <citation type="submission" date="2020-10" db="EMBL/GenBank/DDBJ databases">
        <title>Taxonomic study of unclassified bacteria belonging to the class Ktedonobacteria.</title>
        <authorList>
            <person name="Yabe S."/>
            <person name="Wang C.M."/>
            <person name="Zheng Y."/>
            <person name="Sakai Y."/>
            <person name="Cavaletti L."/>
            <person name="Monciardini P."/>
            <person name="Donadio S."/>
        </authorList>
    </citation>
    <scope>NUCLEOTIDE SEQUENCE</scope>
    <source>
        <strain evidence="8">SOSP1-1</strain>
    </source>
</reference>
<dbReference type="InterPro" id="IPR000943">
    <property type="entry name" value="RNA_pol_sigma70"/>
</dbReference>
<dbReference type="InterPro" id="IPR007630">
    <property type="entry name" value="RNA_pol_sigma70_r4"/>
</dbReference>
<dbReference type="CDD" id="cd06171">
    <property type="entry name" value="Sigma70_r4"/>
    <property type="match status" value="1"/>
</dbReference>
<dbReference type="PRINTS" id="PR00046">
    <property type="entry name" value="SIGMA70FCT"/>
</dbReference>
<evidence type="ECO:0000256" key="2">
    <source>
        <dbReference type="ARBA" id="ARBA00023015"/>
    </source>
</evidence>
<evidence type="ECO:0000256" key="5">
    <source>
        <dbReference type="ARBA" id="ARBA00023163"/>
    </source>
</evidence>
<keyword evidence="3" id="KW-0731">Sigma factor</keyword>
<keyword evidence="5" id="KW-0804">Transcription</keyword>
<dbReference type="Proteomes" id="UP000612362">
    <property type="component" value="Unassembled WGS sequence"/>
</dbReference>
<evidence type="ECO:0000313" key="9">
    <source>
        <dbReference type="Proteomes" id="UP000612362"/>
    </source>
</evidence>
<dbReference type="Pfam" id="PF04542">
    <property type="entry name" value="Sigma70_r2"/>
    <property type="match status" value="1"/>
</dbReference>
<evidence type="ECO:0000256" key="1">
    <source>
        <dbReference type="ARBA" id="ARBA00010641"/>
    </source>
</evidence>
<dbReference type="AlphaFoldDB" id="A0A8J3MVH0"/>
<proteinExistence type="inferred from homology"/>
<accession>A0A8J3MVH0</accession>
<dbReference type="Pfam" id="PF02861">
    <property type="entry name" value="Clp_N"/>
    <property type="match status" value="1"/>
</dbReference>
<sequence>MELSFSEQGEQRRALMETIFREHYKGVHSFISNKVKQPDVADDLTSKVFLKAFRWLLEDRGMRQVRSWLYAAARTTIADYWREQLKFAPLSLETIEYNAPASFEHFENEQMQRRVQHLLSLLPAREREVLLLRFLHGYTAAEVGQEMGLSAVHVRVLQLRALRQAALIDTEERKLFQMNEQELNYTEQGQRVLELAKEEALSLRHHYIGTEHLLLGVLAEGSAATSLIEQGTTLEHVRAGLIFLVGKDQGDPESGTPFTPQALNALGRAEQEARNGGKAAISSQHILCALQVSENEYGITYGLLQSLGVERVSEQRSPADEKANESALILTESLVELYPALNPEEEMQLAHMVARRERENKRAEYYNENPDSHVVEEGKLAYFRLFMASQQLVFSAAKGYLAPGKDVGKLLEAGNRGLTYAIHKFGLKTQVPFRSYAAHWIHLEMMESVLEWW</sequence>
<evidence type="ECO:0000256" key="6">
    <source>
        <dbReference type="PROSITE-ProRule" id="PRU01251"/>
    </source>
</evidence>
<dbReference type="SUPFAM" id="SSF88946">
    <property type="entry name" value="Sigma2 domain of RNA polymerase sigma factors"/>
    <property type="match status" value="2"/>
</dbReference>
<dbReference type="PANTHER" id="PTHR43133">
    <property type="entry name" value="RNA POLYMERASE ECF-TYPE SIGMA FACTO"/>
    <property type="match status" value="1"/>
</dbReference>
<dbReference type="GO" id="GO:0016987">
    <property type="term" value="F:sigma factor activity"/>
    <property type="evidence" value="ECO:0007669"/>
    <property type="project" value="UniProtKB-KW"/>
</dbReference>
<dbReference type="InterPro" id="IPR039425">
    <property type="entry name" value="RNA_pol_sigma-70-like"/>
</dbReference>
<dbReference type="InterPro" id="IPR004176">
    <property type="entry name" value="Clp_R_N"/>
</dbReference>
<dbReference type="PROSITE" id="PS51903">
    <property type="entry name" value="CLP_R"/>
    <property type="match status" value="1"/>
</dbReference>
<protein>
    <recommendedName>
        <fullName evidence="7">Clp R domain-containing protein</fullName>
    </recommendedName>
</protein>
<dbReference type="InterPro" id="IPR036388">
    <property type="entry name" value="WH-like_DNA-bd_sf"/>
</dbReference>
<dbReference type="SUPFAM" id="SSF81923">
    <property type="entry name" value="Double Clp-N motif"/>
    <property type="match status" value="1"/>
</dbReference>
<organism evidence="8 9">
    <name type="scientific">Ktedonospora formicarum</name>
    <dbReference type="NCBI Taxonomy" id="2778364"/>
    <lineage>
        <taxon>Bacteria</taxon>
        <taxon>Bacillati</taxon>
        <taxon>Chloroflexota</taxon>
        <taxon>Ktedonobacteria</taxon>
        <taxon>Ktedonobacterales</taxon>
        <taxon>Ktedonobacteraceae</taxon>
        <taxon>Ktedonospora</taxon>
    </lineage>
</organism>
<keyword evidence="2" id="KW-0805">Transcription regulation</keyword>
<dbReference type="InterPro" id="IPR036628">
    <property type="entry name" value="Clp_N_dom_sf"/>
</dbReference>
<dbReference type="InterPro" id="IPR013324">
    <property type="entry name" value="RNA_pol_sigma_r3/r4-like"/>
</dbReference>
<comment type="similarity">
    <text evidence="1">Belongs to the sigma-70 factor family. ECF subfamily.</text>
</comment>
<dbReference type="InterPro" id="IPR007627">
    <property type="entry name" value="RNA_pol_sigma70_r2"/>
</dbReference>
<comment type="caution">
    <text evidence="8">The sequence shown here is derived from an EMBL/GenBank/DDBJ whole genome shotgun (WGS) entry which is preliminary data.</text>
</comment>
<evidence type="ECO:0000256" key="4">
    <source>
        <dbReference type="ARBA" id="ARBA00023125"/>
    </source>
</evidence>
<evidence type="ECO:0000259" key="7">
    <source>
        <dbReference type="PROSITE" id="PS51903"/>
    </source>
</evidence>
<dbReference type="Pfam" id="PF04545">
    <property type="entry name" value="Sigma70_r4"/>
    <property type="match status" value="1"/>
</dbReference>
<dbReference type="GO" id="GO:0006352">
    <property type="term" value="P:DNA-templated transcription initiation"/>
    <property type="evidence" value="ECO:0007669"/>
    <property type="project" value="InterPro"/>
</dbReference>
<dbReference type="RefSeq" id="WP_220195879.1">
    <property type="nucleotide sequence ID" value="NZ_BNJF01000002.1"/>
</dbReference>
<dbReference type="InterPro" id="IPR014284">
    <property type="entry name" value="RNA_pol_sigma-70_dom"/>
</dbReference>
<evidence type="ECO:0000256" key="3">
    <source>
        <dbReference type="ARBA" id="ARBA00023082"/>
    </source>
</evidence>
<dbReference type="InterPro" id="IPR013325">
    <property type="entry name" value="RNA_pol_sigma_r2"/>
</dbReference>
<dbReference type="EMBL" id="BNJF01000002">
    <property type="protein sequence ID" value="GHO46505.1"/>
    <property type="molecule type" value="Genomic_DNA"/>
</dbReference>
<dbReference type="PANTHER" id="PTHR43133:SF8">
    <property type="entry name" value="RNA POLYMERASE SIGMA FACTOR HI_1459-RELATED"/>
    <property type="match status" value="1"/>
</dbReference>
<dbReference type="Gene3D" id="1.10.1780.10">
    <property type="entry name" value="Clp, N-terminal domain"/>
    <property type="match status" value="1"/>
</dbReference>
<dbReference type="SUPFAM" id="SSF88659">
    <property type="entry name" value="Sigma3 and sigma4 domains of RNA polymerase sigma factors"/>
    <property type="match status" value="1"/>
</dbReference>